<gene>
    <name evidence="1" type="ORF">C7K08_04280</name>
</gene>
<sequence>MVITTSPQPVPPSALVDYLRRDIGLSDDALALGVRQSVQEQAPLPVTLWRFGLLSLGQLDQVYDWQERQ</sequence>
<protein>
    <recommendedName>
        <fullName evidence="3">DUF2949 domain-containing protein</fullName>
    </recommendedName>
</protein>
<dbReference type="STRING" id="1910958.BTM30_00920"/>
<evidence type="ECO:0008006" key="3">
    <source>
        <dbReference type="Google" id="ProtNLM"/>
    </source>
</evidence>
<reference evidence="2" key="1">
    <citation type="submission" date="2018-03" db="EMBL/GenBank/DDBJ databases">
        <title>Ecological and genomic features of two cosmopolitan and abundant freshwater picocyanobacteria.</title>
        <authorList>
            <person name="Cabello-Yeves P.J."/>
            <person name="Picazo A."/>
            <person name="Camacho A."/>
            <person name="Callieri C."/>
            <person name="Rosselli R."/>
            <person name="Roda-Garcia J."/>
            <person name="Coutinho F.H."/>
            <person name="Rodriguez-Valera F."/>
        </authorList>
    </citation>
    <scope>NUCLEOTIDE SEQUENCE [LARGE SCALE GENOMIC DNA]</scope>
    <source>
        <strain evidence="2">Tous</strain>
    </source>
</reference>
<dbReference type="AlphaFoldDB" id="A0A2P7EG09"/>
<dbReference type="Pfam" id="PF11165">
    <property type="entry name" value="DUF2949"/>
    <property type="match status" value="1"/>
</dbReference>
<name>A0A2P7EG09_9SYNE</name>
<dbReference type="Proteomes" id="UP000240206">
    <property type="component" value="Unassembled WGS sequence"/>
</dbReference>
<proteinExistence type="predicted"/>
<organism evidence="1 2">
    <name type="scientific">Synechococcus lacustris str. Tous</name>
    <dbReference type="NCBI Taxonomy" id="1910958"/>
    <lineage>
        <taxon>Bacteria</taxon>
        <taxon>Bacillati</taxon>
        <taxon>Cyanobacteriota</taxon>
        <taxon>Cyanophyceae</taxon>
        <taxon>Synechococcales</taxon>
        <taxon>Synechococcaceae</taxon>
        <taxon>Synechococcus</taxon>
    </lineage>
</organism>
<accession>A0A2P7EG09</accession>
<comment type="caution">
    <text evidence="1">The sequence shown here is derived from an EMBL/GenBank/DDBJ whole genome shotgun (WGS) entry which is preliminary data.</text>
</comment>
<evidence type="ECO:0000313" key="2">
    <source>
        <dbReference type="Proteomes" id="UP000240206"/>
    </source>
</evidence>
<dbReference type="InterPro" id="IPR021336">
    <property type="entry name" value="DUF2949"/>
</dbReference>
<evidence type="ECO:0000313" key="1">
    <source>
        <dbReference type="EMBL" id="PSI02143.1"/>
    </source>
</evidence>
<dbReference type="RefSeq" id="WP_106499416.1">
    <property type="nucleotide sequence ID" value="NZ_PXVC01000011.1"/>
</dbReference>
<dbReference type="EMBL" id="PXVC01000011">
    <property type="protein sequence ID" value="PSI02143.1"/>
    <property type="molecule type" value="Genomic_DNA"/>
</dbReference>
<keyword evidence="2" id="KW-1185">Reference proteome</keyword>